<reference evidence="6 7" key="1">
    <citation type="journal article" date="2013" name="ISME J.">
        <title>Multifactorial diversity sustains microbial community stability.</title>
        <authorList>
            <person name="Erkus O."/>
            <person name="de Jager V.C."/>
            <person name="Spus M."/>
            <person name="van Alen-Boerrigter I.J."/>
            <person name="van Rijswijck I.M."/>
            <person name="Hazelwood L."/>
            <person name="Janssen P.W."/>
            <person name="van Hijum S.A."/>
            <person name="Kleerebezem M."/>
            <person name="Smid E.J."/>
        </authorList>
    </citation>
    <scope>NUCLEOTIDE SEQUENCE [LARGE SCALE GENOMIC DNA]</scope>
    <source>
        <strain evidence="6 7">TIFN3</strain>
    </source>
</reference>
<name>T0WQZ9_LACLC</name>
<evidence type="ECO:0000313" key="7">
    <source>
        <dbReference type="Proteomes" id="UP000015664"/>
    </source>
</evidence>
<accession>T0WQZ9</accession>
<comment type="caution">
    <text evidence="6">The sequence shown here is derived from an EMBL/GenBank/DDBJ whole genome shotgun (WGS) entry which is preliminary data.</text>
</comment>
<evidence type="ECO:0000313" key="6">
    <source>
        <dbReference type="EMBL" id="EQC95609.1"/>
    </source>
</evidence>
<comment type="function">
    <text evidence="1">This protein is probably a specific topoisomerase involved in initiating replication. This protein is specifically required and may be rate-limiting for replication of the plasmid in vivo.</text>
</comment>
<organism evidence="6 7">
    <name type="scientific">Lactococcus cremoris subsp. cremoris TIFN3</name>
    <dbReference type="NCBI Taxonomy" id="1234873"/>
    <lineage>
        <taxon>Bacteria</taxon>
        <taxon>Bacillati</taxon>
        <taxon>Bacillota</taxon>
        <taxon>Bacilli</taxon>
        <taxon>Lactobacillales</taxon>
        <taxon>Streptococcaceae</taxon>
        <taxon>Lactococcus</taxon>
        <taxon>Lactococcus cremoris subsp. cremoris</taxon>
    </lineage>
</organism>
<proteinExistence type="inferred from homology"/>
<dbReference type="EMBL" id="ATBE01000117">
    <property type="protein sequence ID" value="EQC95609.1"/>
    <property type="molecule type" value="Genomic_DNA"/>
</dbReference>
<comment type="similarity">
    <text evidence="2">Belongs to the plasmid replication initiation factor family.</text>
</comment>
<evidence type="ECO:0000256" key="4">
    <source>
        <dbReference type="ARBA" id="ARBA00022705"/>
    </source>
</evidence>
<evidence type="ECO:0000256" key="2">
    <source>
        <dbReference type="ARBA" id="ARBA00008374"/>
    </source>
</evidence>
<feature type="domain" description="Replication initiation protein N-terminal" evidence="5">
    <location>
        <begin position="102"/>
        <end position="146"/>
    </location>
</feature>
<sequence>MTDLTLQNMNGELNSLGAGGSNSPLYVQKLNPEEFRKTLAMKYGYLHTKIDRLTITGYPNEQLENDLIAEKIVLYDVVGLAEKSISPDGEFVSYTGQLYKPEFKENFFVSYTPIASAKLKNRPFRIEFNPAKVSYEHLNHVFNSIILRLTDVAISRLDLAFDFERDLTEVRCDWTVTKQEVYDRTGSLKTRYYGDIKSDLQVVLYDKKAERLAKADEQEQEEFKQYDTLWRAEYRFRNAGYISAQSRKKFADLEAHPLTIRNYSLLDGLGLSAQEKILLRASDDYPELFKELTKGTKAKYRAIRKDISDDNLADILRGTLEKAEICTGKPQIVNVMKFCDDILHYRNPFSNI</sequence>
<dbReference type="Proteomes" id="UP000015664">
    <property type="component" value="Unassembled WGS sequence"/>
</dbReference>
<evidence type="ECO:0000256" key="1">
    <source>
        <dbReference type="ARBA" id="ARBA00002548"/>
    </source>
</evidence>
<evidence type="ECO:0000256" key="3">
    <source>
        <dbReference type="ARBA" id="ARBA00019152"/>
    </source>
</evidence>
<evidence type="ECO:0000259" key="5">
    <source>
        <dbReference type="Pfam" id="PF22477"/>
    </source>
</evidence>
<dbReference type="InterPro" id="IPR054456">
    <property type="entry name" value="RepD-like_N"/>
</dbReference>
<dbReference type="PATRIC" id="fig|1234873.3.peg.805"/>
<protein>
    <recommendedName>
        <fullName evidence="3">Replication initiation protein</fullName>
    </recommendedName>
</protein>
<dbReference type="AlphaFoldDB" id="T0WQZ9"/>
<dbReference type="Pfam" id="PF22477">
    <property type="entry name" value="RepD-like_N"/>
    <property type="match status" value="1"/>
</dbReference>
<keyword evidence="4" id="KW-0235">DNA replication</keyword>
<gene>
    <name evidence="6" type="ORF">LLT3_02030</name>
</gene>